<comment type="caution">
    <text evidence="1">The sequence shown here is derived from an EMBL/GenBank/DDBJ whole genome shotgun (WGS) entry which is preliminary data.</text>
</comment>
<name>A0ABQ9Y9E6_9EUKA</name>
<dbReference type="Proteomes" id="UP001281761">
    <property type="component" value="Unassembled WGS sequence"/>
</dbReference>
<gene>
    <name evidence="1" type="ORF">BLNAU_4537</name>
</gene>
<evidence type="ECO:0000313" key="1">
    <source>
        <dbReference type="EMBL" id="KAK2960321.1"/>
    </source>
</evidence>
<protein>
    <recommendedName>
        <fullName evidence="3">HAT C-terminal dimerisation domain-containing protein</fullName>
    </recommendedName>
</protein>
<sequence>MFSPPQQPFDVGEEGISFESLHTEWELFCGDLTSPKLEHHPFTNILARIARTIVVTTIPVEASFSLIRWMETMISLIWLKTGFNITTSLKHGIPRNKLWRRLFLTVTSHPDSHLTQSGIVPMEDKLRVSRVSLETVEKKRMPRRSHILVGRSSSSFAHPRCSLSLVPRRSLILVVRSSSFLLHLCGFLLFAVRCIF</sequence>
<organism evidence="1 2">
    <name type="scientific">Blattamonas nauphoetae</name>
    <dbReference type="NCBI Taxonomy" id="2049346"/>
    <lineage>
        <taxon>Eukaryota</taxon>
        <taxon>Metamonada</taxon>
        <taxon>Preaxostyla</taxon>
        <taxon>Oxymonadida</taxon>
        <taxon>Blattamonas</taxon>
    </lineage>
</organism>
<accession>A0ABQ9Y9E6</accession>
<proteinExistence type="predicted"/>
<keyword evidence="2" id="KW-1185">Reference proteome</keyword>
<evidence type="ECO:0008006" key="3">
    <source>
        <dbReference type="Google" id="ProtNLM"/>
    </source>
</evidence>
<reference evidence="1 2" key="1">
    <citation type="journal article" date="2022" name="bioRxiv">
        <title>Genomics of Preaxostyla Flagellates Illuminates Evolutionary Transitions and the Path Towards Mitochondrial Loss.</title>
        <authorList>
            <person name="Novak L.V.F."/>
            <person name="Treitli S.C."/>
            <person name="Pyrih J."/>
            <person name="Halakuc P."/>
            <person name="Pipaliya S.V."/>
            <person name="Vacek V."/>
            <person name="Brzon O."/>
            <person name="Soukal P."/>
            <person name="Eme L."/>
            <person name="Dacks J.B."/>
            <person name="Karnkowska A."/>
            <person name="Elias M."/>
            <person name="Hampl V."/>
        </authorList>
    </citation>
    <scope>NUCLEOTIDE SEQUENCE [LARGE SCALE GENOMIC DNA]</scope>
    <source>
        <strain evidence="1">NAU3</strain>
        <tissue evidence="1">Gut</tissue>
    </source>
</reference>
<evidence type="ECO:0000313" key="2">
    <source>
        <dbReference type="Proteomes" id="UP001281761"/>
    </source>
</evidence>
<dbReference type="EMBL" id="JARBJD010000023">
    <property type="protein sequence ID" value="KAK2960321.1"/>
    <property type="molecule type" value="Genomic_DNA"/>
</dbReference>